<name>A0A2S4LSY9_9HYPH</name>
<dbReference type="InterPro" id="IPR050810">
    <property type="entry name" value="Bact_Secretion_Sys_Channel"/>
</dbReference>
<protein>
    <submittedName>
        <fullName evidence="5">Pilus assembly protein CpaC</fullName>
    </submittedName>
</protein>
<dbReference type="PRINTS" id="PR00811">
    <property type="entry name" value="BCTERIALGSPD"/>
</dbReference>
<dbReference type="InterPro" id="IPR007055">
    <property type="entry name" value="BON_dom"/>
</dbReference>
<dbReference type="GO" id="GO:0015627">
    <property type="term" value="C:type II protein secretion system complex"/>
    <property type="evidence" value="ECO:0007669"/>
    <property type="project" value="TreeGrafter"/>
</dbReference>
<evidence type="ECO:0000256" key="1">
    <source>
        <dbReference type="RuleBase" id="RU004003"/>
    </source>
</evidence>
<dbReference type="AlphaFoldDB" id="A0A2S4LSY9"/>
<comment type="caution">
    <text evidence="5">The sequence shown here is derived from an EMBL/GenBank/DDBJ whole genome shotgun (WGS) entry which is preliminary data.</text>
</comment>
<dbReference type="Pfam" id="PF13629">
    <property type="entry name" value="T2SS-T3SS_pil_N"/>
    <property type="match status" value="1"/>
</dbReference>
<dbReference type="Proteomes" id="UP000236919">
    <property type="component" value="Unassembled WGS sequence"/>
</dbReference>
<comment type="similarity">
    <text evidence="1">Belongs to the bacterial secretin family.</text>
</comment>
<gene>
    <name evidence="5" type="ORF">CYD53_13225</name>
</gene>
<dbReference type="Pfam" id="PF00263">
    <property type="entry name" value="Secretin"/>
    <property type="match status" value="1"/>
</dbReference>
<dbReference type="GO" id="GO:0009306">
    <property type="term" value="P:protein secretion"/>
    <property type="evidence" value="ECO:0007669"/>
    <property type="project" value="InterPro"/>
</dbReference>
<sequence length="517" mass="55090">MPKLESPWRRNLTTNRAIEGRHALPRARGAGRKRAWPRRWPGAALLRLATALIWLAAAPASAQTTIPSPVITVGGSEHMVSRKVPLSVGRSIIVELPRDAREVFVADPKVANAVVRSARRLFVIGISAGATSIFAIDADGKQISGLEIDVGRDLDELRQSLRTVLPKARIEVKSAGGSILLVGEVANASEATQAADIATTFLGGSAADKSKGAVINSLSIRDRDQVMVRVVVAEVSRKAIKQLGINLSGQWKIGNVSVSPTIDNPFSQLPQQLSSTSISAGIGNSTNVTMRALERAGLSRVLAEPTVTAISGESAKFTAGGEVPIPTGYTCDNGKCTLGVSYKPIGVALNFTPIVLSGNKISMRIATEVTELDYENQLRLSNTSSSDSESVNAPAFRVRKSDTTVELPSGGTIATAGLLQRVTKQTINGFPGLMNVPIIGALFRSRDYQREETELMITATPYIARAMDPDQVQRPDDGFVEAHDAQAVLLGRLNKLYGGTGTPPPQSYKGRVGFIRD</sequence>
<dbReference type="RefSeq" id="WP_103721480.1">
    <property type="nucleotide sequence ID" value="NZ_PQFZ01000032.1"/>
</dbReference>
<feature type="domain" description="BON" evidence="3">
    <location>
        <begin position="155"/>
        <end position="203"/>
    </location>
</feature>
<keyword evidence="6" id="KW-1185">Reference proteome</keyword>
<feature type="domain" description="Pilus formation protein N-terminal" evidence="4">
    <location>
        <begin position="82"/>
        <end position="150"/>
    </location>
</feature>
<accession>A0A2S4LSY9</accession>
<reference evidence="5 6" key="1">
    <citation type="submission" date="2018-01" db="EMBL/GenBank/DDBJ databases">
        <title>Genomic Encyclopedia of Type Strains, Phase III (KMG-III): the genomes of soil and plant-associated and newly described type strains.</title>
        <authorList>
            <person name="Whitman W."/>
        </authorList>
    </citation>
    <scope>NUCLEOTIDE SEQUENCE [LARGE SCALE GENOMIC DNA]</scope>
    <source>
        <strain evidence="5 6">1131</strain>
    </source>
</reference>
<dbReference type="InterPro" id="IPR004846">
    <property type="entry name" value="T2SS/T3SS_dom"/>
</dbReference>
<feature type="domain" description="Type II/III secretion system secretin-like" evidence="2">
    <location>
        <begin position="292"/>
        <end position="464"/>
    </location>
</feature>
<dbReference type="EMBL" id="PQFZ01000032">
    <property type="protein sequence ID" value="POR45567.1"/>
    <property type="molecule type" value="Genomic_DNA"/>
</dbReference>
<evidence type="ECO:0000259" key="3">
    <source>
        <dbReference type="Pfam" id="PF04972"/>
    </source>
</evidence>
<dbReference type="Pfam" id="PF04972">
    <property type="entry name" value="BON"/>
    <property type="match status" value="1"/>
</dbReference>
<dbReference type="PANTHER" id="PTHR30332">
    <property type="entry name" value="PROBABLE GENERAL SECRETION PATHWAY PROTEIN D"/>
    <property type="match status" value="1"/>
</dbReference>
<organism evidence="5 6">
    <name type="scientific">Bosea psychrotolerans</name>
    <dbReference type="NCBI Taxonomy" id="1871628"/>
    <lineage>
        <taxon>Bacteria</taxon>
        <taxon>Pseudomonadati</taxon>
        <taxon>Pseudomonadota</taxon>
        <taxon>Alphaproteobacteria</taxon>
        <taxon>Hyphomicrobiales</taxon>
        <taxon>Boseaceae</taxon>
        <taxon>Bosea</taxon>
    </lineage>
</organism>
<evidence type="ECO:0000313" key="6">
    <source>
        <dbReference type="Proteomes" id="UP000236919"/>
    </source>
</evidence>
<dbReference type="PANTHER" id="PTHR30332:SF17">
    <property type="entry name" value="TYPE IV PILIATION SYSTEM PROTEIN DR_0774-RELATED"/>
    <property type="match status" value="1"/>
</dbReference>
<dbReference type="OrthoDB" id="9775455at2"/>
<dbReference type="InterPro" id="IPR001775">
    <property type="entry name" value="GspD/PilQ"/>
</dbReference>
<evidence type="ECO:0000259" key="2">
    <source>
        <dbReference type="Pfam" id="PF00263"/>
    </source>
</evidence>
<proteinExistence type="inferred from homology"/>
<dbReference type="InterPro" id="IPR032789">
    <property type="entry name" value="T2SS-T3SS_pil_N"/>
</dbReference>
<evidence type="ECO:0000313" key="5">
    <source>
        <dbReference type="EMBL" id="POR45567.1"/>
    </source>
</evidence>
<evidence type="ECO:0000259" key="4">
    <source>
        <dbReference type="Pfam" id="PF13629"/>
    </source>
</evidence>